<sequence>MRKNSCILKQVQKSFGPVMKVEGMYAHRLSEVNWMSVAKSDMIMHDALIMSDDTYTASHRSVHI</sequence>
<proteinExistence type="predicted"/>
<organism evidence="1 2">
    <name type="scientific">Methyloprofundus sedimenti</name>
    <dbReference type="NCBI Taxonomy" id="1420851"/>
    <lineage>
        <taxon>Bacteria</taxon>
        <taxon>Pseudomonadati</taxon>
        <taxon>Pseudomonadota</taxon>
        <taxon>Gammaproteobacteria</taxon>
        <taxon>Methylococcales</taxon>
        <taxon>Methylococcaceae</taxon>
        <taxon>Methyloprofundus</taxon>
    </lineage>
</organism>
<comment type="caution">
    <text evidence="1">The sequence shown here is derived from an EMBL/GenBank/DDBJ whole genome shotgun (WGS) entry which is preliminary data.</text>
</comment>
<name>A0A1V8M5E6_9GAMM</name>
<dbReference type="EMBL" id="LPUF01000001">
    <property type="protein sequence ID" value="OQK16790.1"/>
    <property type="molecule type" value="Genomic_DNA"/>
</dbReference>
<keyword evidence="2" id="KW-1185">Reference proteome</keyword>
<protein>
    <submittedName>
        <fullName evidence="1">Uncharacterized protein</fullName>
    </submittedName>
</protein>
<gene>
    <name evidence="1" type="ORF">AU255_02465</name>
</gene>
<evidence type="ECO:0000313" key="1">
    <source>
        <dbReference type="EMBL" id="OQK16790.1"/>
    </source>
</evidence>
<evidence type="ECO:0000313" key="2">
    <source>
        <dbReference type="Proteomes" id="UP000191980"/>
    </source>
</evidence>
<dbReference type="AlphaFoldDB" id="A0A1V8M5E6"/>
<accession>A0A1V8M5E6</accession>
<dbReference type="Proteomes" id="UP000191980">
    <property type="component" value="Unassembled WGS sequence"/>
</dbReference>
<reference evidence="1 2" key="1">
    <citation type="submission" date="2015-12" db="EMBL/GenBank/DDBJ databases">
        <authorList>
            <person name="Shamseldin A."/>
            <person name="Moawad H."/>
            <person name="Abd El-Rahim W.M."/>
            <person name="Sadowsky M.J."/>
        </authorList>
    </citation>
    <scope>NUCLEOTIDE SEQUENCE [LARGE SCALE GENOMIC DNA]</scope>
    <source>
        <strain evidence="1 2">WF1</strain>
    </source>
</reference>